<comment type="caution">
    <text evidence="1">The sequence shown here is derived from an EMBL/GenBank/DDBJ whole genome shotgun (WGS) entry which is preliminary data.</text>
</comment>
<proteinExistence type="predicted"/>
<organism evidence="1">
    <name type="scientific">Tanacetum cinerariifolium</name>
    <name type="common">Dalmatian daisy</name>
    <name type="synonym">Chrysanthemum cinerariifolium</name>
    <dbReference type="NCBI Taxonomy" id="118510"/>
    <lineage>
        <taxon>Eukaryota</taxon>
        <taxon>Viridiplantae</taxon>
        <taxon>Streptophyta</taxon>
        <taxon>Embryophyta</taxon>
        <taxon>Tracheophyta</taxon>
        <taxon>Spermatophyta</taxon>
        <taxon>Magnoliopsida</taxon>
        <taxon>eudicotyledons</taxon>
        <taxon>Gunneridae</taxon>
        <taxon>Pentapetalae</taxon>
        <taxon>asterids</taxon>
        <taxon>campanulids</taxon>
        <taxon>Asterales</taxon>
        <taxon>Asteraceae</taxon>
        <taxon>Asteroideae</taxon>
        <taxon>Anthemideae</taxon>
        <taxon>Anthemidinae</taxon>
        <taxon>Tanacetum</taxon>
    </lineage>
</organism>
<protein>
    <submittedName>
        <fullName evidence="1">Uncharacterized protein</fullName>
    </submittedName>
</protein>
<reference evidence="1" key="1">
    <citation type="journal article" date="2019" name="Sci. Rep.">
        <title>Draft genome of Tanacetum cinerariifolium, the natural source of mosquito coil.</title>
        <authorList>
            <person name="Yamashiro T."/>
            <person name="Shiraishi A."/>
            <person name="Satake H."/>
            <person name="Nakayama K."/>
        </authorList>
    </citation>
    <scope>NUCLEOTIDE SEQUENCE</scope>
</reference>
<gene>
    <name evidence="1" type="ORF">Tci_892205</name>
</gene>
<name>A0A699UFY0_TANCI</name>
<evidence type="ECO:0000313" key="1">
    <source>
        <dbReference type="EMBL" id="GFD20236.1"/>
    </source>
</evidence>
<dbReference type="AlphaFoldDB" id="A0A699UFY0"/>
<sequence>KIAALRLKFNHFKALEGEKVNGTFTIEGLINQIYESESQRFNIQASSSKALISNNQFQYSFLDIERDQRTSNEFMDDLNAEYHERALLAN</sequence>
<dbReference type="EMBL" id="BKCJ011320633">
    <property type="protein sequence ID" value="GFD20236.1"/>
    <property type="molecule type" value="Genomic_DNA"/>
</dbReference>
<feature type="non-terminal residue" evidence="1">
    <location>
        <position position="1"/>
    </location>
</feature>
<accession>A0A699UFY0</accession>